<keyword evidence="2" id="KW-1185">Reference proteome</keyword>
<name>A0A915B5I9_PARUN</name>
<evidence type="ECO:0000313" key="3">
    <source>
        <dbReference type="WBParaSite" id="PgR027_g110_t01"/>
    </source>
</evidence>
<proteinExistence type="predicted"/>
<dbReference type="AlphaFoldDB" id="A0A915B5I9"/>
<keyword evidence="1" id="KW-0812">Transmembrane</keyword>
<keyword evidence="1" id="KW-0472">Membrane</keyword>
<dbReference type="Proteomes" id="UP000887569">
    <property type="component" value="Unplaced"/>
</dbReference>
<organism evidence="2 3">
    <name type="scientific">Parascaris univalens</name>
    <name type="common">Nematode worm</name>
    <dbReference type="NCBI Taxonomy" id="6257"/>
    <lineage>
        <taxon>Eukaryota</taxon>
        <taxon>Metazoa</taxon>
        <taxon>Ecdysozoa</taxon>
        <taxon>Nematoda</taxon>
        <taxon>Chromadorea</taxon>
        <taxon>Rhabditida</taxon>
        <taxon>Spirurina</taxon>
        <taxon>Ascaridomorpha</taxon>
        <taxon>Ascaridoidea</taxon>
        <taxon>Ascarididae</taxon>
        <taxon>Parascaris</taxon>
    </lineage>
</organism>
<reference evidence="3" key="1">
    <citation type="submission" date="2022-11" db="UniProtKB">
        <authorList>
            <consortium name="WormBaseParasite"/>
        </authorList>
    </citation>
    <scope>IDENTIFICATION</scope>
</reference>
<protein>
    <submittedName>
        <fullName evidence="3">Secreted protein</fullName>
    </submittedName>
</protein>
<accession>A0A915B5I9</accession>
<sequence>MKLKKGESGHSQCRGTQKYFAFIAIVCVSLSTQSVILISAQSQNRSVTHTHRMQPIKNGHQIGMRFIRREIHFMRHESVGKYRESHCYALIRRSFVQYGQ</sequence>
<feature type="transmembrane region" description="Helical" evidence="1">
    <location>
        <begin position="20"/>
        <end position="40"/>
    </location>
</feature>
<dbReference type="WBParaSite" id="PgR027_g110_t01">
    <property type="protein sequence ID" value="PgR027_g110_t01"/>
    <property type="gene ID" value="PgR027_g110"/>
</dbReference>
<keyword evidence="1" id="KW-1133">Transmembrane helix</keyword>
<evidence type="ECO:0000256" key="1">
    <source>
        <dbReference type="SAM" id="Phobius"/>
    </source>
</evidence>
<evidence type="ECO:0000313" key="2">
    <source>
        <dbReference type="Proteomes" id="UP000887569"/>
    </source>
</evidence>